<dbReference type="EMBL" id="JAQIZT010000015">
    <property type="protein sequence ID" value="KAJ6970041.1"/>
    <property type="molecule type" value="Genomic_DNA"/>
</dbReference>
<comment type="caution">
    <text evidence="1">The sequence shown here is derived from an EMBL/GenBank/DDBJ whole genome shotgun (WGS) entry which is preliminary data.</text>
</comment>
<keyword evidence="2" id="KW-1185">Reference proteome</keyword>
<dbReference type="AlphaFoldDB" id="A0AAD6PWF0"/>
<reference evidence="1" key="1">
    <citation type="journal article" date="2023" name="Mol. Ecol. Resour.">
        <title>Chromosome-level genome assembly of a triploid poplar Populus alba 'Berolinensis'.</title>
        <authorList>
            <person name="Chen S."/>
            <person name="Yu Y."/>
            <person name="Wang X."/>
            <person name="Wang S."/>
            <person name="Zhang T."/>
            <person name="Zhou Y."/>
            <person name="He R."/>
            <person name="Meng N."/>
            <person name="Wang Y."/>
            <person name="Liu W."/>
            <person name="Liu Z."/>
            <person name="Liu J."/>
            <person name="Guo Q."/>
            <person name="Huang H."/>
            <person name="Sederoff R.R."/>
            <person name="Wang G."/>
            <person name="Qu G."/>
            <person name="Chen S."/>
        </authorList>
    </citation>
    <scope>NUCLEOTIDE SEQUENCE</scope>
    <source>
        <strain evidence="1">SC-2020</strain>
    </source>
</reference>
<sequence length="29" mass="3470">MMRLIWPEWLVHGGARSMQWRPCLFASLP</sequence>
<evidence type="ECO:0000313" key="2">
    <source>
        <dbReference type="Proteomes" id="UP001164929"/>
    </source>
</evidence>
<proteinExistence type="predicted"/>
<protein>
    <submittedName>
        <fullName evidence="1">Uncharacterized protein</fullName>
    </submittedName>
</protein>
<dbReference type="Proteomes" id="UP001164929">
    <property type="component" value="Chromosome 15"/>
</dbReference>
<organism evidence="1 2">
    <name type="scientific">Populus alba x Populus x berolinensis</name>
    <dbReference type="NCBI Taxonomy" id="444605"/>
    <lineage>
        <taxon>Eukaryota</taxon>
        <taxon>Viridiplantae</taxon>
        <taxon>Streptophyta</taxon>
        <taxon>Embryophyta</taxon>
        <taxon>Tracheophyta</taxon>
        <taxon>Spermatophyta</taxon>
        <taxon>Magnoliopsida</taxon>
        <taxon>eudicotyledons</taxon>
        <taxon>Gunneridae</taxon>
        <taxon>Pentapetalae</taxon>
        <taxon>rosids</taxon>
        <taxon>fabids</taxon>
        <taxon>Malpighiales</taxon>
        <taxon>Salicaceae</taxon>
        <taxon>Saliceae</taxon>
        <taxon>Populus</taxon>
    </lineage>
</organism>
<accession>A0AAD6PWF0</accession>
<evidence type="ECO:0000313" key="1">
    <source>
        <dbReference type="EMBL" id="KAJ6970041.1"/>
    </source>
</evidence>
<name>A0AAD6PWF0_9ROSI</name>
<gene>
    <name evidence="1" type="ORF">NC653_034571</name>
</gene>